<proteinExistence type="inferred from homology"/>
<dbReference type="GO" id="GO:0006353">
    <property type="term" value="P:DNA-templated transcription termination"/>
    <property type="evidence" value="ECO:0007669"/>
    <property type="project" value="InterPro"/>
</dbReference>
<dbReference type="NCBIfam" id="TIGR01951">
    <property type="entry name" value="nusB"/>
    <property type="match status" value="1"/>
</dbReference>
<evidence type="ECO:0000256" key="4">
    <source>
        <dbReference type="ARBA" id="ARBA00023015"/>
    </source>
</evidence>
<dbReference type="PANTHER" id="PTHR11078">
    <property type="entry name" value="N UTILIZATION SUBSTANCE PROTEIN B-RELATED"/>
    <property type="match status" value="1"/>
</dbReference>
<comment type="similarity">
    <text evidence="1">Belongs to the NusB family.</text>
</comment>
<dbReference type="PANTHER" id="PTHR11078:SF3">
    <property type="entry name" value="ANTITERMINATION NUSB DOMAIN-CONTAINING PROTEIN"/>
    <property type="match status" value="1"/>
</dbReference>
<evidence type="ECO:0000256" key="3">
    <source>
        <dbReference type="ARBA" id="ARBA00022884"/>
    </source>
</evidence>
<dbReference type="Pfam" id="PF01029">
    <property type="entry name" value="NusB"/>
    <property type="match status" value="1"/>
</dbReference>
<evidence type="ECO:0000313" key="7">
    <source>
        <dbReference type="EMBL" id="SEK99731.1"/>
    </source>
</evidence>
<protein>
    <submittedName>
        <fullName evidence="7">NusB antitermination factor</fullName>
    </submittedName>
</protein>
<dbReference type="OrthoDB" id="9787568at2"/>
<dbReference type="InterPro" id="IPR011605">
    <property type="entry name" value="NusB_fam"/>
</dbReference>
<dbReference type="STRING" id="407022.SAMN05661044_01706"/>
<dbReference type="SUPFAM" id="SSF48013">
    <property type="entry name" value="NusB-like"/>
    <property type="match status" value="1"/>
</dbReference>
<dbReference type="GO" id="GO:0005829">
    <property type="term" value="C:cytosol"/>
    <property type="evidence" value="ECO:0007669"/>
    <property type="project" value="TreeGrafter"/>
</dbReference>
<keyword evidence="5" id="KW-0804">Transcription</keyword>
<evidence type="ECO:0000256" key="1">
    <source>
        <dbReference type="ARBA" id="ARBA00005952"/>
    </source>
</evidence>
<evidence type="ECO:0000313" key="8">
    <source>
        <dbReference type="Proteomes" id="UP000199421"/>
    </source>
</evidence>
<feature type="domain" description="NusB/RsmB/TIM44" evidence="6">
    <location>
        <begin position="183"/>
        <end position="296"/>
    </location>
</feature>
<dbReference type="AlphaFoldDB" id="A0A1H7LLD2"/>
<dbReference type="Proteomes" id="UP000199421">
    <property type="component" value="Unassembled WGS sequence"/>
</dbReference>
<keyword evidence="8" id="KW-1185">Reference proteome</keyword>
<evidence type="ECO:0000256" key="2">
    <source>
        <dbReference type="ARBA" id="ARBA00022814"/>
    </source>
</evidence>
<dbReference type="GO" id="GO:0031564">
    <property type="term" value="P:transcription antitermination"/>
    <property type="evidence" value="ECO:0007669"/>
    <property type="project" value="UniProtKB-KW"/>
</dbReference>
<sequence length="315" mass="36801">MLNRRHLRVKVLQTIYAYHQSEDKNVNNFEKSLLKSVDQVYEMYIWVLALLSEVGDYTLTDAEGRANKHLPTEKDLNTNTRLANNTFIELLRQNEQYIDSAKKYKVDAVFDRELIRSIFQILKPSPEYIAYLESEDRSLKAEKDIVKFIFKKIILKSPAIEQVFEERFMNWATDKDVLQALLAKTLKNFNSEDPEKNQLAALCPNWDDDKEFIIDLFRLTTRHGEDYQKYISGKTKNWEADRIALIDTLLMRMAITELLNFSSIPVKVTINEYIEISKEFSTPKSNSFINGILDKILIELQKEGKIRKFGRGLIG</sequence>
<keyword evidence="2" id="KW-0889">Transcription antitermination</keyword>
<evidence type="ECO:0000256" key="5">
    <source>
        <dbReference type="ARBA" id="ARBA00023163"/>
    </source>
</evidence>
<dbReference type="GO" id="GO:0003723">
    <property type="term" value="F:RNA binding"/>
    <property type="evidence" value="ECO:0007669"/>
    <property type="project" value="UniProtKB-KW"/>
</dbReference>
<accession>A0A1H7LLD2</accession>
<dbReference type="InterPro" id="IPR035926">
    <property type="entry name" value="NusB-like_sf"/>
</dbReference>
<keyword evidence="3" id="KW-0694">RNA-binding</keyword>
<evidence type="ECO:0000259" key="6">
    <source>
        <dbReference type="Pfam" id="PF01029"/>
    </source>
</evidence>
<dbReference type="RefSeq" id="WP_093321975.1">
    <property type="nucleotide sequence ID" value="NZ_FOAF01000001.1"/>
</dbReference>
<organism evidence="7 8">
    <name type="scientific">Olivibacter domesticus</name>
    <name type="common">Pseudosphingobacterium domesticum</name>
    <dbReference type="NCBI Taxonomy" id="407022"/>
    <lineage>
        <taxon>Bacteria</taxon>
        <taxon>Pseudomonadati</taxon>
        <taxon>Bacteroidota</taxon>
        <taxon>Sphingobacteriia</taxon>
        <taxon>Sphingobacteriales</taxon>
        <taxon>Sphingobacteriaceae</taxon>
        <taxon>Olivibacter</taxon>
    </lineage>
</organism>
<dbReference type="EMBL" id="FOAF01000001">
    <property type="protein sequence ID" value="SEK99731.1"/>
    <property type="molecule type" value="Genomic_DNA"/>
</dbReference>
<dbReference type="Gene3D" id="1.10.940.10">
    <property type="entry name" value="NusB-like"/>
    <property type="match status" value="1"/>
</dbReference>
<name>A0A1H7LLD2_OLID1</name>
<gene>
    <name evidence="7" type="ORF">SAMN05661044_01706</name>
</gene>
<keyword evidence="4" id="KW-0805">Transcription regulation</keyword>
<reference evidence="8" key="1">
    <citation type="submission" date="2016-10" db="EMBL/GenBank/DDBJ databases">
        <authorList>
            <person name="Varghese N."/>
            <person name="Submissions S."/>
        </authorList>
    </citation>
    <scope>NUCLEOTIDE SEQUENCE [LARGE SCALE GENOMIC DNA]</scope>
    <source>
        <strain evidence="8">DSM 18733</strain>
    </source>
</reference>
<dbReference type="InterPro" id="IPR006027">
    <property type="entry name" value="NusB_RsmB_TIM44"/>
</dbReference>